<feature type="domain" description="Zinc finger CGNR" evidence="1">
    <location>
        <begin position="129"/>
        <end position="168"/>
    </location>
</feature>
<accession>A0ABZ1SZG4</accession>
<dbReference type="PANTHER" id="PTHR35525:SF3">
    <property type="entry name" value="BLL6575 PROTEIN"/>
    <property type="match status" value="1"/>
</dbReference>
<organism evidence="2 3">
    <name type="scientific">Microbispora hainanensis</name>
    <dbReference type="NCBI Taxonomy" id="568844"/>
    <lineage>
        <taxon>Bacteria</taxon>
        <taxon>Bacillati</taxon>
        <taxon>Actinomycetota</taxon>
        <taxon>Actinomycetes</taxon>
        <taxon>Streptosporangiales</taxon>
        <taxon>Streptosporangiaceae</taxon>
        <taxon>Microbispora</taxon>
    </lineage>
</organism>
<dbReference type="Pfam" id="PF11706">
    <property type="entry name" value="zf-CGNR"/>
    <property type="match status" value="1"/>
</dbReference>
<protein>
    <submittedName>
        <fullName evidence="2">CGNR zinc finger domain-containing protein</fullName>
    </submittedName>
</protein>
<dbReference type="RefSeq" id="WP_142647337.1">
    <property type="nucleotide sequence ID" value="NZ_CP108085.1"/>
</dbReference>
<dbReference type="PANTHER" id="PTHR35525">
    <property type="entry name" value="BLL6575 PROTEIN"/>
    <property type="match status" value="1"/>
</dbReference>
<dbReference type="InterPro" id="IPR010852">
    <property type="entry name" value="ABATE"/>
</dbReference>
<dbReference type="Proteomes" id="UP001432011">
    <property type="component" value="Chromosome"/>
</dbReference>
<reference evidence="2" key="1">
    <citation type="submission" date="2022-10" db="EMBL/GenBank/DDBJ databases">
        <title>The complete genomes of actinobacterial strains from the NBC collection.</title>
        <authorList>
            <person name="Joergensen T.S."/>
            <person name="Alvarez Arevalo M."/>
            <person name="Sterndorff E.B."/>
            <person name="Faurdal D."/>
            <person name="Vuksanovic O."/>
            <person name="Mourched A.-S."/>
            <person name="Charusanti P."/>
            <person name="Shaw S."/>
            <person name="Blin K."/>
            <person name="Weber T."/>
        </authorList>
    </citation>
    <scope>NUCLEOTIDE SEQUENCE</scope>
    <source>
        <strain evidence="2">NBC_00254</strain>
    </source>
</reference>
<evidence type="ECO:0000259" key="1">
    <source>
        <dbReference type="Pfam" id="PF11706"/>
    </source>
</evidence>
<proteinExistence type="predicted"/>
<evidence type="ECO:0000313" key="3">
    <source>
        <dbReference type="Proteomes" id="UP001432011"/>
    </source>
</evidence>
<dbReference type="InterPro" id="IPR021005">
    <property type="entry name" value="Znf_CGNR"/>
</dbReference>
<evidence type="ECO:0000313" key="2">
    <source>
        <dbReference type="EMBL" id="WUP77543.1"/>
    </source>
</evidence>
<dbReference type="Gene3D" id="1.10.3300.10">
    <property type="entry name" value="Jann2411-like domain"/>
    <property type="match status" value="1"/>
</dbReference>
<gene>
    <name evidence="2" type="ORF">OG913_11160</name>
</gene>
<dbReference type="EMBL" id="CP108085">
    <property type="protein sequence ID" value="WUP77543.1"/>
    <property type="molecule type" value="Genomic_DNA"/>
</dbReference>
<dbReference type="InterPro" id="IPR023286">
    <property type="entry name" value="ABATE_dom_sf"/>
</dbReference>
<keyword evidence="3" id="KW-1185">Reference proteome</keyword>
<dbReference type="SUPFAM" id="SSF160904">
    <property type="entry name" value="Jann2411-like"/>
    <property type="match status" value="1"/>
</dbReference>
<sequence>MHLNPYGSQAVALAVDLANRKPVTVGELVRRCTEAGLIIDQAVEVEDLGRVIALLRDWERIVDAADEWARADLVNRRLAAAAAYPRLTDHAGDGWHLHYRADETSFIEMLDSLIFVGTALHLVGRGMHRLGRCRLAECNLIYADTSRSGRQRYCSPRCANRDAVRRHRTMLRSGA</sequence>
<name>A0ABZ1SZG4_9ACTN</name>